<organism evidence="1">
    <name type="scientific">Anguilla anguilla</name>
    <name type="common">European freshwater eel</name>
    <name type="synonym">Muraena anguilla</name>
    <dbReference type="NCBI Taxonomy" id="7936"/>
    <lineage>
        <taxon>Eukaryota</taxon>
        <taxon>Metazoa</taxon>
        <taxon>Chordata</taxon>
        <taxon>Craniata</taxon>
        <taxon>Vertebrata</taxon>
        <taxon>Euteleostomi</taxon>
        <taxon>Actinopterygii</taxon>
        <taxon>Neopterygii</taxon>
        <taxon>Teleostei</taxon>
        <taxon>Anguilliformes</taxon>
        <taxon>Anguillidae</taxon>
        <taxon>Anguilla</taxon>
    </lineage>
</organism>
<sequence length="31" mass="3763">MNASFDKPKILLQLDLEIFRLIQMRTFFFSV</sequence>
<reference evidence="1" key="2">
    <citation type="journal article" date="2015" name="Fish Shellfish Immunol.">
        <title>Early steps in the European eel (Anguilla anguilla)-Vibrio vulnificus interaction in the gills: Role of the RtxA13 toxin.</title>
        <authorList>
            <person name="Callol A."/>
            <person name="Pajuelo D."/>
            <person name="Ebbesson L."/>
            <person name="Teles M."/>
            <person name="MacKenzie S."/>
            <person name="Amaro C."/>
        </authorList>
    </citation>
    <scope>NUCLEOTIDE SEQUENCE</scope>
</reference>
<accession>A0A0E9TJD9</accession>
<reference evidence="1" key="1">
    <citation type="submission" date="2014-11" db="EMBL/GenBank/DDBJ databases">
        <authorList>
            <person name="Amaro Gonzalez C."/>
        </authorList>
    </citation>
    <scope>NUCLEOTIDE SEQUENCE</scope>
</reference>
<evidence type="ECO:0000313" key="1">
    <source>
        <dbReference type="EMBL" id="JAH53587.1"/>
    </source>
</evidence>
<name>A0A0E9TJD9_ANGAN</name>
<protein>
    <submittedName>
        <fullName evidence="1">Uncharacterized protein</fullName>
    </submittedName>
</protein>
<proteinExistence type="predicted"/>
<dbReference type="AlphaFoldDB" id="A0A0E9TJD9"/>
<dbReference type="EMBL" id="GBXM01054990">
    <property type="protein sequence ID" value="JAH53587.1"/>
    <property type="molecule type" value="Transcribed_RNA"/>
</dbReference>